<dbReference type="Gene3D" id="3.40.50.300">
    <property type="entry name" value="P-loop containing nucleotide triphosphate hydrolases"/>
    <property type="match status" value="2"/>
</dbReference>
<evidence type="ECO:0000313" key="2">
    <source>
        <dbReference type="Proteomes" id="UP000187851"/>
    </source>
</evidence>
<protein>
    <recommendedName>
        <fullName evidence="3">DNA helicase</fullName>
    </recommendedName>
</protein>
<dbReference type="PANTHER" id="PTHR11070">
    <property type="entry name" value="UVRD / RECB / PCRA DNA HELICASE FAMILY MEMBER"/>
    <property type="match status" value="1"/>
</dbReference>
<gene>
    <name evidence="1" type="ORF">BV401_24700</name>
</gene>
<dbReference type="Pfam" id="PF13245">
    <property type="entry name" value="AAA_19"/>
    <property type="match status" value="1"/>
</dbReference>
<accession>A0ABM6HG69</accession>
<organism evidence="1 2">
    <name type="scientific">Streptomyces autolyticus</name>
    <dbReference type="NCBI Taxonomy" id="75293"/>
    <lineage>
        <taxon>Bacteria</taxon>
        <taxon>Bacillati</taxon>
        <taxon>Actinomycetota</taxon>
        <taxon>Actinomycetes</taxon>
        <taxon>Kitasatosporales</taxon>
        <taxon>Streptomycetaceae</taxon>
        <taxon>Streptomyces</taxon>
    </lineage>
</organism>
<sequence length="366" mass="40785">MRIPSLLDLEIEQHAVVDLPFHGSHVITGAPGSGKTVMAVYRAWALATSGRDVTLVTRSNPLHQYLAQMAPDLTGALNVTTYHRWIRDFWRGHFRTDPPQTDDEGWCYDWIDMQRDCILREVGSTAHLVIDEGQNLPVGFYQLCRVLGVGVTVFADENQRIGDEESTISEICRCLGVRADPLALRENRRNSREIAMLASEFGTADPHKTPFPTRTGGTPTVLQVPSLGNLLTGISQYFNAHPGRSIGIICRSTRLLREVQNGLTHLGLAKHTQTYVHGDRYRDAIDFSTCSIKIVSTASMKGLEFDSVIVPDLDAYTEDPTSVEARLRFFVLCTRAREDLHFAHRGPREPAIVANVPESLLIRRAG</sequence>
<reference evidence="1 2" key="1">
    <citation type="journal article" date="2017" name="J. Biotechnol.">
        <title>The complete genome sequence of Streptomyces autolyticus CGMCC 0516, the producer of geldanamycin, autolytimycin, reblastatin and elaiophylin.</title>
        <authorList>
            <person name="Yin M."/>
            <person name="Jiang M."/>
            <person name="Ren Z."/>
            <person name="Dong Y."/>
            <person name="Lu T."/>
        </authorList>
    </citation>
    <scope>NUCLEOTIDE SEQUENCE [LARGE SCALE GENOMIC DNA]</scope>
    <source>
        <strain evidence="1 2">CGMCC0516</strain>
    </source>
</reference>
<keyword evidence="2" id="KW-1185">Reference proteome</keyword>
<dbReference type="RefSeq" id="WP_079258453.1">
    <property type="nucleotide sequence ID" value="NZ_CP019458.1"/>
</dbReference>
<evidence type="ECO:0008006" key="3">
    <source>
        <dbReference type="Google" id="ProtNLM"/>
    </source>
</evidence>
<name>A0ABM6HG69_9ACTN</name>
<dbReference type="SUPFAM" id="SSF52540">
    <property type="entry name" value="P-loop containing nucleoside triphosphate hydrolases"/>
    <property type="match status" value="1"/>
</dbReference>
<proteinExistence type="predicted"/>
<evidence type="ECO:0000313" key="1">
    <source>
        <dbReference type="EMBL" id="AQA13151.1"/>
    </source>
</evidence>
<dbReference type="Proteomes" id="UP000187851">
    <property type="component" value="Chromosome"/>
</dbReference>
<dbReference type="InterPro" id="IPR000212">
    <property type="entry name" value="DNA_helicase_UvrD/REP"/>
</dbReference>
<dbReference type="InterPro" id="IPR027417">
    <property type="entry name" value="P-loop_NTPase"/>
</dbReference>
<dbReference type="PANTHER" id="PTHR11070:SF2">
    <property type="entry name" value="ATP-DEPENDENT DNA HELICASE SRS2"/>
    <property type="match status" value="1"/>
</dbReference>
<dbReference type="EMBL" id="CP019458">
    <property type="protein sequence ID" value="AQA13151.1"/>
    <property type="molecule type" value="Genomic_DNA"/>
</dbReference>